<dbReference type="OrthoDB" id="10255285at2759"/>
<keyword evidence="2" id="KW-0813">Transport</keyword>
<sequence length="195" mass="21741">MSLEPVQLYGGAITTVIPKGFLDASLLRQVPDAQEVYVNSRDENEQFNDGLQLNESIIVDLLQPVAPKDLKEALKVHVEDIVSLNETTKDDNQTFDWEVLQVDQVQEKPCCIAAQYTVKKWGKEDSKQETVVSCVGLIRLQEFQVDVVITVNAPLQGEAQQRGSALIADPHVQAAYSVLQEMLKQFVLVDKSLFA</sequence>
<evidence type="ECO:0000256" key="2">
    <source>
        <dbReference type="ARBA" id="ARBA00022448"/>
    </source>
</evidence>
<gene>
    <name evidence="4" type="primary">NCAS0A12420</name>
    <name evidence="4" type="ordered locus">NCAS_0A12420</name>
</gene>
<keyword evidence="3" id="KW-0653">Protein transport</keyword>
<reference key="2">
    <citation type="submission" date="2011-08" db="EMBL/GenBank/DDBJ databases">
        <title>Genome sequence of Naumovozyma castellii.</title>
        <authorList>
            <person name="Gordon J.L."/>
            <person name="Armisen D."/>
            <person name="Proux-Wera E."/>
            <person name="OhEigeartaigh S.S."/>
            <person name="Byrne K.P."/>
            <person name="Wolfe K.H."/>
        </authorList>
    </citation>
    <scope>NUCLEOTIDE SEQUENCE</scope>
    <source>
        <strain>Type strain:CBS 4309</strain>
    </source>
</reference>
<dbReference type="STRING" id="1064592.G0V8K1"/>
<dbReference type="KEGG" id="ncs:NCAS_0A12420"/>
<dbReference type="GO" id="GO:0005085">
    <property type="term" value="F:guanyl-nucleotide exchange factor activity"/>
    <property type="evidence" value="ECO:0007669"/>
    <property type="project" value="TreeGrafter"/>
</dbReference>
<organism evidence="4 5">
    <name type="scientific">Naumovozyma castellii</name>
    <name type="common">Yeast</name>
    <name type="synonym">Saccharomyces castellii</name>
    <dbReference type="NCBI Taxonomy" id="27288"/>
    <lineage>
        <taxon>Eukaryota</taxon>
        <taxon>Fungi</taxon>
        <taxon>Dikarya</taxon>
        <taxon>Ascomycota</taxon>
        <taxon>Saccharomycotina</taxon>
        <taxon>Saccharomycetes</taxon>
        <taxon>Saccharomycetales</taxon>
        <taxon>Saccharomycetaceae</taxon>
        <taxon>Naumovozyma</taxon>
    </lineage>
</organism>
<accession>G0V8K1</accession>
<dbReference type="Pfam" id="PF04603">
    <property type="entry name" value="Mog1"/>
    <property type="match status" value="1"/>
</dbReference>
<dbReference type="PANTHER" id="PTHR15837">
    <property type="entry name" value="RAN GUANINE NUCLEOTIDE RELEASE FACTOR"/>
    <property type="match status" value="1"/>
</dbReference>
<evidence type="ECO:0008006" key="6">
    <source>
        <dbReference type="Google" id="ProtNLM"/>
    </source>
</evidence>
<dbReference type="GeneID" id="96901278"/>
<comment type="similarity">
    <text evidence="1">Belongs to the MOG1 family.</text>
</comment>
<reference evidence="4 5" key="1">
    <citation type="journal article" date="2011" name="Proc. Natl. Acad. Sci. U.S.A.">
        <title>Evolutionary erosion of yeast sex chromosomes by mating-type switching accidents.</title>
        <authorList>
            <person name="Gordon J.L."/>
            <person name="Armisen D."/>
            <person name="Proux-Wera E."/>
            <person name="Oheigeartaigh S.S."/>
            <person name="Byrne K.P."/>
            <person name="Wolfe K.H."/>
        </authorList>
    </citation>
    <scope>NUCLEOTIDE SEQUENCE [LARGE SCALE GENOMIC DNA]</scope>
    <source>
        <strain evidence="5">ATCC 76901 / BCRC 22586 / CBS 4309 / NBRC 1992 / NRRL Y-12630</strain>
    </source>
</reference>
<dbReference type="GO" id="GO:0031267">
    <property type="term" value="F:small GTPase binding"/>
    <property type="evidence" value="ECO:0007669"/>
    <property type="project" value="EnsemblFungi"/>
</dbReference>
<keyword evidence="5" id="KW-1185">Reference proteome</keyword>
<proteinExistence type="inferred from homology"/>
<evidence type="ECO:0000256" key="3">
    <source>
        <dbReference type="ARBA" id="ARBA00022927"/>
    </source>
</evidence>
<dbReference type="RefSeq" id="XP_003674180.1">
    <property type="nucleotide sequence ID" value="XM_003674132.1"/>
</dbReference>
<dbReference type="HOGENOM" id="CLU_081345_1_2_1"/>
<name>G0V8K1_NAUCA</name>
<evidence type="ECO:0000256" key="1">
    <source>
        <dbReference type="ARBA" id="ARBA00010307"/>
    </source>
</evidence>
<dbReference type="GO" id="GO:0006606">
    <property type="term" value="P:protein import into nucleus"/>
    <property type="evidence" value="ECO:0007669"/>
    <property type="project" value="EnsemblFungi"/>
</dbReference>
<evidence type="ECO:0000313" key="5">
    <source>
        <dbReference type="Proteomes" id="UP000001640"/>
    </source>
</evidence>
<dbReference type="OMA" id="DVSHIRQ"/>
<dbReference type="FunCoup" id="G0V8K1">
    <property type="interactions" value="316"/>
</dbReference>
<dbReference type="InterPro" id="IPR007681">
    <property type="entry name" value="Mog1"/>
</dbReference>
<dbReference type="InParanoid" id="G0V8K1"/>
<dbReference type="GO" id="GO:0005634">
    <property type="term" value="C:nucleus"/>
    <property type="evidence" value="ECO:0007669"/>
    <property type="project" value="EnsemblFungi"/>
</dbReference>
<evidence type="ECO:0000313" key="4">
    <source>
        <dbReference type="EMBL" id="CCC67800.1"/>
    </source>
</evidence>
<dbReference type="SUPFAM" id="SSF55724">
    <property type="entry name" value="Mog1p/PsbP-like"/>
    <property type="match status" value="1"/>
</dbReference>
<dbReference type="eggNOG" id="KOG3329">
    <property type="taxonomic scope" value="Eukaryota"/>
</dbReference>
<protein>
    <recommendedName>
        <fullName evidence="6">Mog1p/PsbP-like protein</fullName>
    </recommendedName>
</protein>
<dbReference type="PANTHER" id="PTHR15837:SF0">
    <property type="entry name" value="RAN GUANINE NUCLEOTIDE RELEASE FACTOR"/>
    <property type="match status" value="1"/>
</dbReference>
<dbReference type="InterPro" id="IPR016123">
    <property type="entry name" value="Mog1/PsbP_a/b/a-sand"/>
</dbReference>
<dbReference type="AlphaFoldDB" id="G0V8K1"/>
<dbReference type="Gene3D" id="3.40.1000.10">
    <property type="entry name" value="Mog1/PsbP, alpha/beta/alpha sandwich"/>
    <property type="match status" value="1"/>
</dbReference>
<dbReference type="EMBL" id="HE576752">
    <property type="protein sequence ID" value="CCC67800.1"/>
    <property type="molecule type" value="Genomic_DNA"/>
</dbReference>
<dbReference type="Proteomes" id="UP000001640">
    <property type="component" value="Chromosome 1"/>
</dbReference>